<evidence type="ECO:0000313" key="2">
    <source>
        <dbReference type="Proteomes" id="UP001168613"/>
    </source>
</evidence>
<comment type="caution">
    <text evidence="1">The sequence shown here is derived from an EMBL/GenBank/DDBJ whole genome shotgun (WGS) entry which is preliminary data.</text>
</comment>
<dbReference type="Proteomes" id="UP001168613">
    <property type="component" value="Unassembled WGS sequence"/>
</dbReference>
<proteinExistence type="predicted"/>
<protein>
    <submittedName>
        <fullName evidence="1">Uncharacterized protein</fullName>
    </submittedName>
</protein>
<name>A0ABT8EJ43_9BURK</name>
<evidence type="ECO:0000313" key="1">
    <source>
        <dbReference type="EMBL" id="MDN4121255.1"/>
    </source>
</evidence>
<dbReference type="EMBL" id="JAJHNU010000001">
    <property type="protein sequence ID" value="MDN4121255.1"/>
    <property type="molecule type" value="Genomic_DNA"/>
</dbReference>
<organism evidence="1 2">
    <name type="scientific">Alcaligenes endophyticus</name>
    <dbReference type="NCBI Taxonomy" id="1929088"/>
    <lineage>
        <taxon>Bacteria</taxon>
        <taxon>Pseudomonadati</taxon>
        <taxon>Pseudomonadota</taxon>
        <taxon>Betaproteobacteria</taxon>
        <taxon>Burkholderiales</taxon>
        <taxon>Alcaligenaceae</taxon>
        <taxon>Alcaligenes</taxon>
    </lineage>
</organism>
<reference evidence="1" key="1">
    <citation type="submission" date="2021-11" db="EMBL/GenBank/DDBJ databases">
        <title>Draft genome sequence of Alcaligenes endophyticus type strain CCUG 75668T.</title>
        <authorList>
            <person name="Salva-Serra F."/>
            <person name="Duran R.E."/>
            <person name="Seeger M."/>
            <person name="Moore E.R.B."/>
            <person name="Jaen-Luchoro D."/>
        </authorList>
    </citation>
    <scope>NUCLEOTIDE SEQUENCE</scope>
    <source>
        <strain evidence="1">CCUG 75668</strain>
    </source>
</reference>
<accession>A0ABT8EJ43</accession>
<keyword evidence="2" id="KW-1185">Reference proteome</keyword>
<sequence>MRLSANNSDPVAYEAFQKIQAQGLKADVYLDGIEQKQVVIADTALGYIIRHKLDANSRVVVDLEKQEAVTERLDGVVKIRLVPQ</sequence>
<dbReference type="RefSeq" id="WP_266124877.1">
    <property type="nucleotide sequence ID" value="NZ_JAJHNU010000001.1"/>
</dbReference>
<gene>
    <name evidence="1" type="ORF">LMS43_08145</name>
</gene>